<sequence>MSALRLPWVLSQISATLRRRSSSVPPRATAMLVQQRPLCHSLWHGSSAVCLRNIAAFSTHTSETGGSGLGAEPSVEKPKKSKDPHARKTIGSVGRKIHHRHLLLLSATGESLGTHHRADVIRMMEEKQMKLVAVNENADPPVFRLMTGKQIHEEQMKLREKTKNQPGPVKVKELTFSSDIAAGDLRTKLRQVTSWLEKKHHIRVTLRASHYGSADETQPLDKALEVMLSKMDVAFGYVSPSRSVRDGRAASCIIRPPTNKEMRAAMATAASSESSAPSKDTPPPTPAAKEGSVEKEAEPN</sequence>
<feature type="region of interest" description="Disordered" evidence="4">
    <location>
        <begin position="258"/>
        <end position="300"/>
    </location>
</feature>
<dbReference type="FunFam" id="3.10.20.80:FF:000002">
    <property type="entry name" value="Mitochondrial translational initiation factor 3"/>
    <property type="match status" value="1"/>
</dbReference>
<keyword evidence="3" id="KW-0648">Protein biosynthesis</keyword>
<dbReference type="InterPro" id="IPR036788">
    <property type="entry name" value="T_IF-3_C_sf"/>
</dbReference>
<dbReference type="Proteomes" id="UP001591681">
    <property type="component" value="Unassembled WGS sequence"/>
</dbReference>
<evidence type="ECO:0000313" key="6">
    <source>
        <dbReference type="EMBL" id="KAL2088162.1"/>
    </source>
</evidence>
<comment type="similarity">
    <text evidence="1">Belongs to the IF-3 family.</text>
</comment>
<dbReference type="InterPro" id="IPR036787">
    <property type="entry name" value="T_IF-3_N_sf"/>
</dbReference>
<dbReference type="AlphaFoldDB" id="A0ABD1JLZ9"/>
<feature type="region of interest" description="Disordered" evidence="4">
    <location>
        <begin position="61"/>
        <end position="90"/>
    </location>
</feature>
<evidence type="ECO:0000256" key="3">
    <source>
        <dbReference type="ARBA" id="ARBA00022917"/>
    </source>
</evidence>
<evidence type="ECO:0000256" key="4">
    <source>
        <dbReference type="SAM" id="MobiDB-lite"/>
    </source>
</evidence>
<organism evidence="6 7">
    <name type="scientific">Coilia grayii</name>
    <name type="common">Gray's grenadier anchovy</name>
    <dbReference type="NCBI Taxonomy" id="363190"/>
    <lineage>
        <taxon>Eukaryota</taxon>
        <taxon>Metazoa</taxon>
        <taxon>Chordata</taxon>
        <taxon>Craniata</taxon>
        <taxon>Vertebrata</taxon>
        <taxon>Euteleostomi</taxon>
        <taxon>Actinopterygii</taxon>
        <taxon>Neopterygii</taxon>
        <taxon>Teleostei</taxon>
        <taxon>Clupei</taxon>
        <taxon>Clupeiformes</taxon>
        <taxon>Clupeoidei</taxon>
        <taxon>Engraulidae</taxon>
        <taxon>Coilinae</taxon>
        <taxon>Coilia</taxon>
    </lineage>
</organism>
<dbReference type="InterPro" id="IPR019814">
    <property type="entry name" value="Translation_initiation_fac_3_N"/>
</dbReference>
<evidence type="ECO:0000256" key="2">
    <source>
        <dbReference type="ARBA" id="ARBA00022540"/>
    </source>
</evidence>
<keyword evidence="2" id="KW-0396">Initiation factor</keyword>
<reference evidence="6 7" key="1">
    <citation type="submission" date="2024-09" db="EMBL/GenBank/DDBJ databases">
        <title>A chromosome-level genome assembly of Gray's grenadier anchovy, Coilia grayii.</title>
        <authorList>
            <person name="Fu Z."/>
        </authorList>
    </citation>
    <scope>NUCLEOTIDE SEQUENCE [LARGE SCALE GENOMIC DNA]</scope>
    <source>
        <strain evidence="6">G4</strain>
        <tissue evidence="6">Muscle</tissue>
    </source>
</reference>
<feature type="compositionally biased region" description="Low complexity" evidence="4">
    <location>
        <begin position="264"/>
        <end position="278"/>
    </location>
</feature>
<dbReference type="NCBIfam" id="TIGR00168">
    <property type="entry name" value="infC"/>
    <property type="match status" value="1"/>
</dbReference>
<dbReference type="SUPFAM" id="SSF55200">
    <property type="entry name" value="Translation initiation factor IF3, C-terminal domain"/>
    <property type="match status" value="1"/>
</dbReference>
<dbReference type="PANTHER" id="PTHR10938:SF0">
    <property type="entry name" value="TRANSLATION INITIATION FACTOR IF-3, MITOCHONDRIAL"/>
    <property type="match status" value="1"/>
</dbReference>
<proteinExistence type="inferred from homology"/>
<dbReference type="PANTHER" id="PTHR10938">
    <property type="entry name" value="TRANSLATION INITIATION FACTOR IF-3"/>
    <property type="match status" value="1"/>
</dbReference>
<dbReference type="SUPFAM" id="SSF54364">
    <property type="entry name" value="Translation initiation factor IF3, N-terminal domain"/>
    <property type="match status" value="1"/>
</dbReference>
<keyword evidence="7" id="KW-1185">Reference proteome</keyword>
<feature type="domain" description="Translation initiation factor 3 N-terminal" evidence="5">
    <location>
        <begin position="93"/>
        <end position="161"/>
    </location>
</feature>
<evidence type="ECO:0000259" key="5">
    <source>
        <dbReference type="Pfam" id="PF05198"/>
    </source>
</evidence>
<dbReference type="EMBL" id="JBHFQA010000014">
    <property type="protein sequence ID" value="KAL2088162.1"/>
    <property type="molecule type" value="Genomic_DNA"/>
</dbReference>
<dbReference type="Pfam" id="PF05198">
    <property type="entry name" value="IF3_N"/>
    <property type="match status" value="1"/>
</dbReference>
<evidence type="ECO:0000313" key="7">
    <source>
        <dbReference type="Proteomes" id="UP001591681"/>
    </source>
</evidence>
<name>A0ABD1JLZ9_9TELE</name>
<dbReference type="Gene3D" id="3.30.110.10">
    <property type="entry name" value="Translation initiation factor 3 (IF-3), C-terminal domain"/>
    <property type="match status" value="1"/>
</dbReference>
<protein>
    <recommendedName>
        <fullName evidence="5">Translation initiation factor 3 N-terminal domain-containing protein</fullName>
    </recommendedName>
</protein>
<accession>A0ABD1JLZ9</accession>
<dbReference type="GO" id="GO:0003743">
    <property type="term" value="F:translation initiation factor activity"/>
    <property type="evidence" value="ECO:0007669"/>
    <property type="project" value="UniProtKB-KW"/>
</dbReference>
<comment type="caution">
    <text evidence="6">The sequence shown here is derived from an EMBL/GenBank/DDBJ whole genome shotgun (WGS) entry which is preliminary data.</text>
</comment>
<dbReference type="InterPro" id="IPR001288">
    <property type="entry name" value="Translation_initiation_fac_3"/>
</dbReference>
<feature type="compositionally biased region" description="Basic and acidic residues" evidence="4">
    <location>
        <begin position="74"/>
        <end position="86"/>
    </location>
</feature>
<dbReference type="Gene3D" id="3.10.20.80">
    <property type="entry name" value="Translation initiation factor 3 (IF-3), N-terminal domain"/>
    <property type="match status" value="1"/>
</dbReference>
<feature type="compositionally biased region" description="Basic and acidic residues" evidence="4">
    <location>
        <begin position="291"/>
        <end position="300"/>
    </location>
</feature>
<evidence type="ECO:0000256" key="1">
    <source>
        <dbReference type="ARBA" id="ARBA00005439"/>
    </source>
</evidence>
<gene>
    <name evidence="6" type="ORF">ACEWY4_016990</name>
</gene>